<dbReference type="Proteomes" id="UP001296104">
    <property type="component" value="Unassembled WGS sequence"/>
</dbReference>
<proteinExistence type="inferred from homology"/>
<dbReference type="GO" id="GO:0012505">
    <property type="term" value="C:endomembrane system"/>
    <property type="evidence" value="ECO:0007669"/>
    <property type="project" value="UniProtKB-SubCell"/>
</dbReference>
<dbReference type="PANTHER" id="PTHR31851">
    <property type="entry name" value="FE(2+)/MN(2+) TRANSPORTER PCL1"/>
    <property type="match status" value="1"/>
</dbReference>
<keyword evidence="5 6" id="KW-0472">Membrane</keyword>
<feature type="transmembrane region" description="Helical" evidence="6">
    <location>
        <begin position="96"/>
        <end position="118"/>
    </location>
</feature>
<dbReference type="InterPro" id="IPR008217">
    <property type="entry name" value="Ccc1_fam"/>
</dbReference>
<feature type="transmembrane region" description="Helical" evidence="6">
    <location>
        <begin position="270"/>
        <end position="289"/>
    </location>
</feature>
<dbReference type="AlphaFoldDB" id="A0AAI8Z9L9"/>
<keyword evidence="3 6" id="KW-0812">Transmembrane</keyword>
<dbReference type="CDD" id="cd02435">
    <property type="entry name" value="CCC1"/>
    <property type="match status" value="1"/>
</dbReference>
<dbReference type="Pfam" id="PF01988">
    <property type="entry name" value="VIT1"/>
    <property type="match status" value="1"/>
</dbReference>
<comment type="similarity">
    <text evidence="2">Belongs to the CCC1 family.</text>
</comment>
<evidence type="ECO:0000256" key="1">
    <source>
        <dbReference type="ARBA" id="ARBA00004127"/>
    </source>
</evidence>
<feature type="transmembrane region" description="Helical" evidence="6">
    <location>
        <begin position="232"/>
        <end position="250"/>
    </location>
</feature>
<evidence type="ECO:0000256" key="5">
    <source>
        <dbReference type="ARBA" id="ARBA00023136"/>
    </source>
</evidence>
<accession>A0AAI8Z9L9</accession>
<comment type="subcellular location">
    <subcellularLocation>
        <location evidence="1">Endomembrane system</location>
        <topology evidence="1">Multi-pass membrane protein</topology>
    </subcellularLocation>
</comment>
<feature type="transmembrane region" description="Helical" evidence="6">
    <location>
        <begin position="201"/>
        <end position="225"/>
    </location>
</feature>
<name>A0AAI8Z9L9_9PEZI</name>
<sequence>MALVYLKRLIFPQKKTKTSAGERQRLLLDVERQSSVDSGLTSHDFDDKPAPQNSSSFLRCKINPRIISDATIGLSDGLTVPFALTAGLSALGTTRLVIYAGFAELVAGAISMGLGGYLGAKSEAHGYYAALSETKDVVAHDTEKACGMVRSTFARYNFSVATMDAMVRNLMEQPEGQGQFVEFLMRFHHQLAEADFTPSRAYVSGLTIAMGYFCGGLVPLLPYLFFERVREALYCSILVMAIALFVFGWVKTALVGECSRWVCFQNAIQMLVLGGLAAGAAMGCVKAIGGGE</sequence>
<dbReference type="GO" id="GO:0005384">
    <property type="term" value="F:manganese ion transmembrane transporter activity"/>
    <property type="evidence" value="ECO:0007669"/>
    <property type="project" value="InterPro"/>
</dbReference>
<gene>
    <name evidence="7" type="ORF">LECACI_7A010126</name>
</gene>
<dbReference type="GO" id="GO:0030026">
    <property type="term" value="P:intracellular manganese ion homeostasis"/>
    <property type="evidence" value="ECO:0007669"/>
    <property type="project" value="InterPro"/>
</dbReference>
<protein>
    <submittedName>
        <fullName evidence="7">Calcium transporter</fullName>
    </submittedName>
</protein>
<evidence type="ECO:0000313" key="7">
    <source>
        <dbReference type="EMBL" id="CAK4034968.1"/>
    </source>
</evidence>
<comment type="caution">
    <text evidence="7">The sequence shown here is derived from an EMBL/GenBank/DDBJ whole genome shotgun (WGS) entry which is preliminary data.</text>
</comment>
<keyword evidence="4 6" id="KW-1133">Transmembrane helix</keyword>
<reference evidence="7" key="1">
    <citation type="submission" date="2023-11" db="EMBL/GenBank/DDBJ databases">
        <authorList>
            <person name="Alioto T."/>
            <person name="Alioto T."/>
            <person name="Gomez Garrido J."/>
        </authorList>
    </citation>
    <scope>NUCLEOTIDE SEQUENCE</scope>
</reference>
<keyword evidence="8" id="KW-1185">Reference proteome</keyword>
<evidence type="ECO:0000313" key="8">
    <source>
        <dbReference type="Proteomes" id="UP001296104"/>
    </source>
</evidence>
<evidence type="ECO:0000256" key="4">
    <source>
        <dbReference type="ARBA" id="ARBA00022989"/>
    </source>
</evidence>
<evidence type="ECO:0000256" key="3">
    <source>
        <dbReference type="ARBA" id="ARBA00022692"/>
    </source>
</evidence>
<evidence type="ECO:0000256" key="6">
    <source>
        <dbReference type="SAM" id="Phobius"/>
    </source>
</evidence>
<organism evidence="7 8">
    <name type="scientific">Lecanosticta acicola</name>
    <dbReference type="NCBI Taxonomy" id="111012"/>
    <lineage>
        <taxon>Eukaryota</taxon>
        <taxon>Fungi</taxon>
        <taxon>Dikarya</taxon>
        <taxon>Ascomycota</taxon>
        <taxon>Pezizomycotina</taxon>
        <taxon>Dothideomycetes</taxon>
        <taxon>Dothideomycetidae</taxon>
        <taxon>Mycosphaerellales</taxon>
        <taxon>Mycosphaerellaceae</taxon>
        <taxon>Lecanosticta</taxon>
    </lineage>
</organism>
<evidence type="ECO:0000256" key="2">
    <source>
        <dbReference type="ARBA" id="ARBA00007049"/>
    </source>
</evidence>
<dbReference type="EMBL" id="CAVMBE010000158">
    <property type="protein sequence ID" value="CAK4034968.1"/>
    <property type="molecule type" value="Genomic_DNA"/>
</dbReference>